<protein>
    <recommendedName>
        <fullName evidence="5">Actin-related protein 5</fullName>
    </recommendedName>
</protein>
<evidence type="ECO:0000256" key="1">
    <source>
        <dbReference type="RuleBase" id="RU000487"/>
    </source>
</evidence>
<sequence length="674" mass="77991">MDLLEFKDQKPEPDMFHSYTPLRNSTTPIIIDNGSYQCRVGWATNSEPLFVFKNLVAKLRKERYKKDNVESSQVPLLQVGNDIINIEAVRFQLKSQFDKNIVTHFEAQEQLFDYTFSHLGIDTETIAHPIVLTEAFANPNSSRQYMSELLFECYNVPGISYGIDSLFGRYYTEPEQENALIVSLGHHTCHIIPVLEHRAVFENVRRLNTGGQHIITFLHKILQLKYPAHSTSITLSRAEELLHSICEVTLNYKEELMRWLDSDYYEQNIKKIQLPYANTVTSSLTLEQQKERKKELARRLTEINARKREERLAEDEDKLTQLLHIQEMFEVGVVGEELENALAEFQIKNSNDLQKNIGNLNMRIVKTKMKIKSAKFAEEAEEPPVKQPKTNKMVFETEKDMNEYLQNAKKMVSCCDYYKNFNNFFFSQRQEILNRKTLRKQRKQDMAKRRTAAGQERMRIISQLARKEKGNDDFGLRDEDWDIYKTISKDGGDTDSDAENEKLVALDETIREYEPNELEEVNPGETYQLHVGIERYRAPELLFKPYMSGSSEAGLSEVIAYVLSLFKPSDQLLLAANVIIIGSLSSLRGLKERLLSDLISVRPFQSKVSVTVAKSPGLTAWLGAKKWTEHPEFEKKLLTREMYDEFGPEYFLMQPFSNLYCKTPNGQTIDVEAV</sequence>
<comment type="similarity">
    <text evidence="1">Belongs to the actin family.</text>
</comment>
<dbReference type="FunFam" id="3.90.640.10:FF:000016">
    <property type="entry name" value="ARP5 actin-related protein 5 homolog"/>
    <property type="match status" value="1"/>
</dbReference>
<dbReference type="Pfam" id="PF00022">
    <property type="entry name" value="Actin"/>
    <property type="match status" value="2"/>
</dbReference>
<accession>A0AAW1V9S5</accession>
<dbReference type="GO" id="GO:0060255">
    <property type="term" value="P:regulation of macromolecule metabolic process"/>
    <property type="evidence" value="ECO:0007669"/>
    <property type="project" value="UniProtKB-ARBA"/>
</dbReference>
<feature type="coiled-coil region" evidence="2">
    <location>
        <begin position="286"/>
        <end position="313"/>
    </location>
</feature>
<dbReference type="AlphaFoldDB" id="A0AAW1V9S5"/>
<keyword evidence="2" id="KW-0175">Coiled coil</keyword>
<reference evidence="3 4" key="1">
    <citation type="submission" date="2023-03" db="EMBL/GenBank/DDBJ databases">
        <title>Genome insight into feeding habits of ladybird beetles.</title>
        <authorList>
            <person name="Li H.-S."/>
            <person name="Huang Y.-H."/>
            <person name="Pang H."/>
        </authorList>
    </citation>
    <scope>NUCLEOTIDE SEQUENCE [LARGE SCALE GENOMIC DNA]</scope>
    <source>
        <strain evidence="3">SYSU_2023b</strain>
        <tissue evidence="3">Whole body</tissue>
    </source>
</reference>
<dbReference type="InterPro" id="IPR043129">
    <property type="entry name" value="ATPase_NBD"/>
</dbReference>
<dbReference type="FunFam" id="3.30.420.40:FF:000237">
    <property type="entry name" value="Actin-related protein 5"/>
    <property type="match status" value="1"/>
</dbReference>
<dbReference type="EMBL" id="JARQZJ010000124">
    <property type="protein sequence ID" value="KAK9890188.1"/>
    <property type="molecule type" value="Genomic_DNA"/>
</dbReference>
<dbReference type="SMART" id="SM00268">
    <property type="entry name" value="ACTIN"/>
    <property type="match status" value="1"/>
</dbReference>
<name>A0AAW1V9S5_9CUCU</name>
<dbReference type="Proteomes" id="UP001431783">
    <property type="component" value="Unassembled WGS sequence"/>
</dbReference>
<evidence type="ECO:0000256" key="2">
    <source>
        <dbReference type="SAM" id="Coils"/>
    </source>
</evidence>
<proteinExistence type="inferred from homology"/>
<evidence type="ECO:0000313" key="4">
    <source>
        <dbReference type="Proteomes" id="UP001431783"/>
    </source>
</evidence>
<gene>
    <name evidence="3" type="ORF">WA026_008989</name>
</gene>
<dbReference type="Gene3D" id="3.90.640.10">
    <property type="entry name" value="Actin, Chain A, domain 4"/>
    <property type="match status" value="2"/>
</dbReference>
<dbReference type="SUPFAM" id="SSF53067">
    <property type="entry name" value="Actin-like ATPase domain"/>
    <property type="match status" value="2"/>
</dbReference>
<comment type="caution">
    <text evidence="3">The sequence shown here is derived from an EMBL/GenBank/DDBJ whole genome shotgun (WGS) entry which is preliminary data.</text>
</comment>
<keyword evidence="4" id="KW-1185">Reference proteome</keyword>
<dbReference type="PANTHER" id="PTHR11937">
    <property type="entry name" value="ACTIN"/>
    <property type="match status" value="1"/>
</dbReference>
<dbReference type="Gene3D" id="3.30.420.40">
    <property type="match status" value="4"/>
</dbReference>
<organism evidence="3 4">
    <name type="scientific">Henosepilachna vigintioctopunctata</name>
    <dbReference type="NCBI Taxonomy" id="420089"/>
    <lineage>
        <taxon>Eukaryota</taxon>
        <taxon>Metazoa</taxon>
        <taxon>Ecdysozoa</taxon>
        <taxon>Arthropoda</taxon>
        <taxon>Hexapoda</taxon>
        <taxon>Insecta</taxon>
        <taxon>Pterygota</taxon>
        <taxon>Neoptera</taxon>
        <taxon>Endopterygota</taxon>
        <taxon>Coleoptera</taxon>
        <taxon>Polyphaga</taxon>
        <taxon>Cucujiformia</taxon>
        <taxon>Coccinelloidea</taxon>
        <taxon>Coccinellidae</taxon>
        <taxon>Epilachninae</taxon>
        <taxon>Epilachnini</taxon>
        <taxon>Henosepilachna</taxon>
    </lineage>
</organism>
<dbReference type="InterPro" id="IPR004000">
    <property type="entry name" value="Actin"/>
</dbReference>
<evidence type="ECO:0000313" key="3">
    <source>
        <dbReference type="EMBL" id="KAK9890188.1"/>
    </source>
</evidence>
<evidence type="ECO:0008006" key="5">
    <source>
        <dbReference type="Google" id="ProtNLM"/>
    </source>
</evidence>
<dbReference type="CDD" id="cd10211">
    <property type="entry name" value="ASKHA_NBD_Arp5"/>
    <property type="match status" value="1"/>
</dbReference>